<name>A0AA93AKA8_9GAMM</name>
<dbReference type="EMBL" id="QHJW02000071">
    <property type="protein sequence ID" value="RRO03031.1"/>
    <property type="molecule type" value="Genomic_DNA"/>
</dbReference>
<keyword evidence="3" id="KW-0378">Hydrolase</keyword>
<keyword evidence="4" id="KW-0862">Zinc</keyword>
<dbReference type="GO" id="GO:0016787">
    <property type="term" value="F:hydrolase activity"/>
    <property type="evidence" value="ECO:0007669"/>
    <property type="project" value="UniProtKB-KW"/>
</dbReference>
<keyword evidence="5" id="KW-0732">Signal</keyword>
<dbReference type="SUPFAM" id="SSF56281">
    <property type="entry name" value="Metallo-hydrolase/oxidoreductase"/>
    <property type="match status" value="1"/>
</dbReference>
<evidence type="ECO:0000256" key="1">
    <source>
        <dbReference type="ARBA" id="ARBA00007749"/>
    </source>
</evidence>
<dbReference type="SMART" id="SM00849">
    <property type="entry name" value="Lactamase_B"/>
    <property type="match status" value="1"/>
</dbReference>
<dbReference type="Pfam" id="PF00753">
    <property type="entry name" value="Lactamase_B"/>
    <property type="match status" value="1"/>
</dbReference>
<keyword evidence="2" id="KW-0479">Metal-binding</keyword>
<comment type="similarity">
    <text evidence="1">Belongs to the metallo-beta-lactamase superfamily.</text>
</comment>
<keyword evidence="10" id="KW-1185">Reference proteome</keyword>
<dbReference type="InterPro" id="IPR001279">
    <property type="entry name" value="Metallo-B-lactamas"/>
</dbReference>
<feature type="signal peptide" evidence="5">
    <location>
        <begin position="1"/>
        <end position="29"/>
    </location>
</feature>
<dbReference type="EMBL" id="QHJS02000086">
    <property type="protein sequence ID" value="RRO12402.1"/>
    <property type="molecule type" value="Genomic_DNA"/>
</dbReference>
<gene>
    <name evidence="8" type="ORF">DMB84_019140</name>
    <name evidence="7" type="ORF">DMB85_019650</name>
</gene>
<evidence type="ECO:0000259" key="6">
    <source>
        <dbReference type="SMART" id="SM00849"/>
    </source>
</evidence>
<reference evidence="9 10" key="1">
    <citation type="submission" date="2018-11" db="EMBL/GenBank/DDBJ databases">
        <title>Draft genome sequences of proposed Pectobacterium aquaticum sp. nov. isolated in France from fresh water.</title>
        <authorList>
            <person name="Pedron J."/>
            <person name="Barny M.A."/>
        </authorList>
    </citation>
    <scope>NUCLEOTIDE SEQUENCE [LARGE SCALE GENOMIC DNA]</scope>
    <source>
        <strain evidence="8 9">A127-S21-F16</strain>
        <strain evidence="7 10">A35-S23-M15</strain>
    </source>
</reference>
<evidence type="ECO:0000256" key="3">
    <source>
        <dbReference type="ARBA" id="ARBA00022801"/>
    </source>
</evidence>
<dbReference type="Proteomes" id="UP000256817">
    <property type="component" value="Unassembled WGS sequence"/>
</dbReference>
<dbReference type="AlphaFoldDB" id="A0AA93AKA8"/>
<proteinExistence type="inferred from homology"/>
<dbReference type="PANTHER" id="PTHR42978">
    <property type="entry name" value="QUORUM-QUENCHING LACTONASE YTNP-RELATED-RELATED"/>
    <property type="match status" value="1"/>
</dbReference>
<dbReference type="PANTHER" id="PTHR42978:SF6">
    <property type="entry name" value="QUORUM-QUENCHING LACTONASE YTNP-RELATED"/>
    <property type="match status" value="1"/>
</dbReference>
<feature type="domain" description="Metallo-beta-lactamase" evidence="6">
    <location>
        <begin position="99"/>
        <end position="305"/>
    </location>
</feature>
<dbReference type="Gene3D" id="3.60.15.10">
    <property type="entry name" value="Ribonuclease Z/Hydroxyacylglutathione hydrolase-like"/>
    <property type="match status" value="1"/>
</dbReference>
<dbReference type="CDD" id="cd07720">
    <property type="entry name" value="OPHC2-like_MBL-fold"/>
    <property type="match status" value="1"/>
</dbReference>
<protein>
    <submittedName>
        <fullName evidence="8">MBL fold metallo-hydrolase</fullName>
    </submittedName>
</protein>
<dbReference type="RefSeq" id="WP_116164257.1">
    <property type="nucleotide sequence ID" value="NZ_CP086253.1"/>
</dbReference>
<evidence type="ECO:0000256" key="5">
    <source>
        <dbReference type="SAM" id="SignalP"/>
    </source>
</evidence>
<evidence type="ECO:0000313" key="7">
    <source>
        <dbReference type="EMBL" id="RRO03031.1"/>
    </source>
</evidence>
<evidence type="ECO:0000256" key="2">
    <source>
        <dbReference type="ARBA" id="ARBA00022723"/>
    </source>
</evidence>
<dbReference type="InterPro" id="IPR051013">
    <property type="entry name" value="MBL_superfamily_lactonases"/>
</dbReference>
<accession>A0AA93AKA8</accession>
<dbReference type="GO" id="GO:0046872">
    <property type="term" value="F:metal ion binding"/>
    <property type="evidence" value="ECO:0007669"/>
    <property type="project" value="UniProtKB-KW"/>
</dbReference>
<dbReference type="InterPro" id="IPR036866">
    <property type="entry name" value="RibonucZ/Hydroxyglut_hydro"/>
</dbReference>
<sequence>MNIKNVACHSMQSIVASAILTFFTPNLMAAETPQSVKAANIQVPGYYRMALGKDVTVTAFYDGPVYLTPSVLKNTSGIDLESMMKAMSVSITKDGVQTSVNAYLVQQNGRLDLIDSGAAKCFGDSLGNLVSNIKASGISPNDVDSIIVTHMHPDHACGATNPDGTAAFPNAEFIAPKKDADYWLSESMAKTVPENDRSFFDAARRAIAPYKASGRFRTFEKGESPAPGIESIDESGHSPGMTGYLIGSGDKRLLVWGDVIHSHAVQFKHPEISVVFDHNPKAAIATRMRILNDAVKGKLWIAAAHLPFPGIGHVVTDGKAYRWIPVEYSAVR</sequence>
<evidence type="ECO:0000313" key="9">
    <source>
        <dbReference type="Proteomes" id="UP000256540"/>
    </source>
</evidence>
<evidence type="ECO:0000313" key="8">
    <source>
        <dbReference type="EMBL" id="RRO12402.1"/>
    </source>
</evidence>
<comment type="caution">
    <text evidence="8">The sequence shown here is derived from an EMBL/GenBank/DDBJ whole genome shotgun (WGS) entry which is preliminary data.</text>
</comment>
<organism evidence="8 9">
    <name type="scientific">Pectobacterium aquaticum</name>
    <dbReference type="NCBI Taxonomy" id="2204145"/>
    <lineage>
        <taxon>Bacteria</taxon>
        <taxon>Pseudomonadati</taxon>
        <taxon>Pseudomonadota</taxon>
        <taxon>Gammaproteobacteria</taxon>
        <taxon>Enterobacterales</taxon>
        <taxon>Pectobacteriaceae</taxon>
        <taxon>Pectobacterium</taxon>
    </lineage>
</organism>
<dbReference type="Proteomes" id="UP000256540">
    <property type="component" value="Unassembled WGS sequence"/>
</dbReference>
<evidence type="ECO:0000256" key="4">
    <source>
        <dbReference type="ARBA" id="ARBA00022833"/>
    </source>
</evidence>
<evidence type="ECO:0000313" key="10">
    <source>
        <dbReference type="Proteomes" id="UP000256817"/>
    </source>
</evidence>
<feature type="chain" id="PRO_5041714139" evidence="5">
    <location>
        <begin position="30"/>
        <end position="332"/>
    </location>
</feature>